<protein>
    <submittedName>
        <fullName evidence="1">Uncharacterized protein</fullName>
    </submittedName>
</protein>
<dbReference type="eggNOG" id="ENOG5033FV4">
    <property type="taxonomic scope" value="Bacteria"/>
</dbReference>
<reference evidence="2" key="1">
    <citation type="submission" date="2013-09" db="EMBL/GenBank/DDBJ databases">
        <authorList>
            <person name="Zeng Z."/>
            <person name="Chen C."/>
        </authorList>
    </citation>
    <scope>NUCLEOTIDE SEQUENCE [LARGE SCALE GENOMIC DNA]</scope>
    <source>
        <strain evidence="2">DK69</strain>
    </source>
</reference>
<dbReference type="PATRIC" id="fig|1107311.3.peg.791"/>
<sequence length="169" mass="19425">MKKLFYFILLSSTIIHGQQMLMVGEKTYSATDTWTFGCECPSSIAPEILIAKGKDGKGMLSIKIMDYMNDHVGGDLLIYLMNGTIIKCQDRKIRDKANNKSTSLYYLTQLEIEKMSTSRIRSIRFCIHTLDPYGHIFSKETFIGYNKEYFSDNTKFDTEVQISELFGSY</sequence>
<proteinExistence type="predicted"/>
<name>V6SCM5_9FLAO</name>
<keyword evidence="2" id="KW-1185">Reference proteome</keyword>
<dbReference type="AlphaFoldDB" id="V6SCM5"/>
<evidence type="ECO:0000313" key="1">
    <source>
        <dbReference type="EMBL" id="KGO94471.1"/>
    </source>
</evidence>
<gene>
    <name evidence="1" type="ORF">Q767_12945</name>
</gene>
<comment type="caution">
    <text evidence="1">The sequence shown here is derived from an EMBL/GenBank/DDBJ whole genome shotgun (WGS) entry which is preliminary data.</text>
</comment>
<dbReference type="RefSeq" id="WP_023572843.1">
    <property type="nucleotide sequence ID" value="NZ_AVCS01000006.1"/>
</dbReference>
<reference evidence="1 2" key="2">
    <citation type="journal article" date="2015" name="Stand. Genomic Sci.">
        <title>High quality draft genomic sequence of Flavobacterium enshiense DK69(T) and comparison among Flavobacterium genomes.</title>
        <authorList>
            <person name="Zeng Z."/>
            <person name="Chen C."/>
            <person name="Du H."/>
            <person name="Wang G."/>
            <person name="Li M."/>
        </authorList>
    </citation>
    <scope>NUCLEOTIDE SEQUENCE [LARGE SCALE GENOMIC DNA]</scope>
    <source>
        <strain evidence="1 2">DK69</strain>
    </source>
</reference>
<accession>V6SCM5</accession>
<organism evidence="1 2">
    <name type="scientific">Flavobacterium enshiense DK69</name>
    <dbReference type="NCBI Taxonomy" id="1107311"/>
    <lineage>
        <taxon>Bacteria</taxon>
        <taxon>Pseudomonadati</taxon>
        <taxon>Bacteroidota</taxon>
        <taxon>Flavobacteriia</taxon>
        <taxon>Flavobacteriales</taxon>
        <taxon>Flavobacteriaceae</taxon>
        <taxon>Flavobacterium</taxon>
    </lineage>
</organism>
<evidence type="ECO:0000313" key="2">
    <source>
        <dbReference type="Proteomes" id="UP000030149"/>
    </source>
</evidence>
<dbReference type="EMBL" id="JRLZ01000016">
    <property type="protein sequence ID" value="KGO94471.1"/>
    <property type="molecule type" value="Genomic_DNA"/>
</dbReference>
<dbReference type="Proteomes" id="UP000030149">
    <property type="component" value="Unassembled WGS sequence"/>
</dbReference>
<dbReference type="STRING" id="1107311.Q767_12945"/>